<evidence type="ECO:0000256" key="3">
    <source>
        <dbReference type="ARBA" id="ARBA00018141"/>
    </source>
</evidence>
<sequence length="120" mass="13949">MRVRLARDFTFEAAHLLPKAPAGHKCRRLHGHSFRVEVQVEGEVDPETGWLLDFGDIKDSIEPLRLQLDHYYLNEIKGLENPTSENLCAWIWERLKPKLPLLARVTVHETCEARCEYEGK</sequence>
<keyword evidence="4 9" id="KW-0479">Metal-binding</keyword>
<evidence type="ECO:0000256" key="7">
    <source>
        <dbReference type="ARBA" id="ARBA00023239"/>
    </source>
</evidence>
<dbReference type="NCBIfam" id="TIGR03367">
    <property type="entry name" value="queuosine_QueD"/>
    <property type="match status" value="1"/>
</dbReference>
<evidence type="ECO:0000256" key="5">
    <source>
        <dbReference type="ARBA" id="ARBA00022785"/>
    </source>
</evidence>
<evidence type="ECO:0000256" key="1">
    <source>
        <dbReference type="ARBA" id="ARBA00005061"/>
    </source>
</evidence>
<proteinExistence type="inferred from homology"/>
<feature type="binding site" evidence="11">
    <location>
        <position position="30"/>
    </location>
    <ligand>
        <name>Zn(2+)</name>
        <dbReference type="ChEBI" id="CHEBI:29105"/>
    </ligand>
</feature>
<evidence type="ECO:0000256" key="10">
    <source>
        <dbReference type="PIRSR" id="PIRSR006113-1"/>
    </source>
</evidence>
<dbReference type="UniPathway" id="UPA00391"/>
<evidence type="ECO:0000256" key="9">
    <source>
        <dbReference type="PIRNR" id="PIRNR006113"/>
    </source>
</evidence>
<evidence type="ECO:0000256" key="8">
    <source>
        <dbReference type="ARBA" id="ARBA00048807"/>
    </source>
</evidence>
<protein>
    <recommendedName>
        <fullName evidence="3 9">6-carboxy-5,6,7,8-tetrahydropterin synthase</fullName>
        <ecNumber evidence="9">4.-.-.-</ecNumber>
    </recommendedName>
</protein>
<dbReference type="SUPFAM" id="SSF55620">
    <property type="entry name" value="Tetrahydrobiopterin biosynthesis enzymes-like"/>
    <property type="match status" value="1"/>
</dbReference>
<dbReference type="FunFam" id="3.30.479.10:FF:000001">
    <property type="entry name" value="6-carboxy-5,6,7,8-tetrahydropterin synthase"/>
    <property type="match status" value="1"/>
</dbReference>
<dbReference type="AlphaFoldDB" id="A0A538TNH8"/>
<dbReference type="InterPro" id="IPR038418">
    <property type="entry name" value="6-PTP_synth/QueD_sf"/>
</dbReference>
<comment type="cofactor">
    <cofactor evidence="9 11">
        <name>Zn(2+)</name>
        <dbReference type="ChEBI" id="CHEBI:29105"/>
    </cofactor>
    <text evidence="9 11">Binds 1 zinc ion per subunit.</text>
</comment>
<dbReference type="Gene3D" id="3.30.479.10">
    <property type="entry name" value="6-pyruvoyl tetrahydropterin synthase/QueD"/>
    <property type="match status" value="1"/>
</dbReference>
<comment type="similarity">
    <text evidence="2 9">Belongs to the PTPS family. QueD subfamily.</text>
</comment>
<keyword evidence="5 9" id="KW-0671">Queuosine biosynthesis</keyword>
<dbReference type="InterPro" id="IPR007115">
    <property type="entry name" value="6-PTP_synth/QueD"/>
</dbReference>
<dbReference type="PANTHER" id="PTHR12589:SF7">
    <property type="entry name" value="6-PYRUVOYL TETRAHYDROBIOPTERIN SYNTHASE"/>
    <property type="match status" value="1"/>
</dbReference>
<dbReference type="EC" id="4.-.-.-" evidence="9"/>
<dbReference type="PANTHER" id="PTHR12589">
    <property type="entry name" value="PYRUVOYL TETRAHYDROBIOPTERIN SYNTHASE"/>
    <property type="match status" value="1"/>
</dbReference>
<evidence type="ECO:0000313" key="13">
    <source>
        <dbReference type="Proteomes" id="UP000317691"/>
    </source>
</evidence>
<dbReference type="PIRSF" id="PIRSF006113">
    <property type="entry name" value="PTP_synth"/>
    <property type="match status" value="1"/>
</dbReference>
<feature type="active site" description="Charge relay system" evidence="10">
    <location>
        <position position="109"/>
    </location>
</feature>
<accession>A0A538TNH8</accession>
<evidence type="ECO:0000313" key="12">
    <source>
        <dbReference type="EMBL" id="TMQ65199.1"/>
    </source>
</evidence>
<keyword evidence="7 9" id="KW-0456">Lyase</keyword>
<gene>
    <name evidence="12" type="primary">queD</name>
    <name evidence="12" type="ORF">E6K79_05380</name>
</gene>
<feature type="active site" description="Proton acceptor" evidence="10">
    <location>
        <position position="26"/>
    </location>
</feature>
<comment type="catalytic activity">
    <reaction evidence="8 9">
        <text>7,8-dihydroneopterin 3'-triphosphate + H2O = 6-carboxy-5,6,7,8-tetrahydropterin + triphosphate + acetaldehyde + 2 H(+)</text>
        <dbReference type="Rhea" id="RHEA:27966"/>
        <dbReference type="ChEBI" id="CHEBI:15343"/>
        <dbReference type="ChEBI" id="CHEBI:15377"/>
        <dbReference type="ChEBI" id="CHEBI:15378"/>
        <dbReference type="ChEBI" id="CHEBI:18036"/>
        <dbReference type="ChEBI" id="CHEBI:58462"/>
        <dbReference type="ChEBI" id="CHEBI:61032"/>
        <dbReference type="EC" id="4.1.2.50"/>
    </reaction>
</comment>
<dbReference type="GO" id="GO:0008616">
    <property type="term" value="P:tRNA queuosine(34) biosynthetic process"/>
    <property type="evidence" value="ECO:0007669"/>
    <property type="project" value="UniProtKB-KW"/>
</dbReference>
<reference evidence="12 13" key="1">
    <citation type="journal article" date="2019" name="Nat. Microbiol.">
        <title>Mediterranean grassland soil C-N compound turnover is dependent on rainfall and depth, and is mediated by genomically divergent microorganisms.</title>
        <authorList>
            <person name="Diamond S."/>
            <person name="Andeer P.F."/>
            <person name="Li Z."/>
            <person name="Crits-Christoph A."/>
            <person name="Burstein D."/>
            <person name="Anantharaman K."/>
            <person name="Lane K.R."/>
            <person name="Thomas B.C."/>
            <person name="Pan C."/>
            <person name="Northen T.R."/>
            <person name="Banfield J.F."/>
        </authorList>
    </citation>
    <scope>NUCLEOTIDE SEQUENCE [LARGE SCALE GENOMIC DNA]</scope>
    <source>
        <strain evidence="12">WS_9</strain>
    </source>
</reference>
<evidence type="ECO:0000256" key="4">
    <source>
        <dbReference type="ARBA" id="ARBA00022723"/>
    </source>
</evidence>
<dbReference type="EMBL" id="VBOZ01000014">
    <property type="protein sequence ID" value="TMQ65199.1"/>
    <property type="molecule type" value="Genomic_DNA"/>
</dbReference>
<dbReference type="Pfam" id="PF01242">
    <property type="entry name" value="PTPS"/>
    <property type="match status" value="1"/>
</dbReference>
<evidence type="ECO:0000256" key="2">
    <source>
        <dbReference type="ARBA" id="ARBA00008900"/>
    </source>
</evidence>
<dbReference type="GO" id="GO:0046872">
    <property type="term" value="F:metal ion binding"/>
    <property type="evidence" value="ECO:0007669"/>
    <property type="project" value="UniProtKB-KW"/>
</dbReference>
<name>A0A538TNH8_UNCEI</name>
<evidence type="ECO:0000256" key="6">
    <source>
        <dbReference type="ARBA" id="ARBA00022833"/>
    </source>
</evidence>
<dbReference type="Proteomes" id="UP000317691">
    <property type="component" value="Unassembled WGS sequence"/>
</dbReference>
<evidence type="ECO:0000256" key="11">
    <source>
        <dbReference type="PIRSR" id="PIRSR006113-2"/>
    </source>
</evidence>
<dbReference type="GO" id="GO:0070497">
    <property type="term" value="F:6-carboxytetrahydropterin synthase activity"/>
    <property type="evidence" value="ECO:0007669"/>
    <property type="project" value="UniProtKB-EC"/>
</dbReference>
<organism evidence="12 13">
    <name type="scientific">Eiseniibacteriota bacterium</name>
    <dbReference type="NCBI Taxonomy" id="2212470"/>
    <lineage>
        <taxon>Bacteria</taxon>
        <taxon>Candidatus Eiseniibacteriota</taxon>
    </lineage>
</organism>
<comment type="caution">
    <text evidence="12">The sequence shown here is derived from an EMBL/GenBank/DDBJ whole genome shotgun (WGS) entry which is preliminary data.</text>
</comment>
<feature type="binding site" evidence="11">
    <location>
        <position position="15"/>
    </location>
    <ligand>
        <name>Zn(2+)</name>
        <dbReference type="ChEBI" id="CHEBI:29105"/>
    </ligand>
</feature>
<keyword evidence="6 9" id="KW-0862">Zinc</keyword>
<feature type="binding site" evidence="11">
    <location>
        <position position="32"/>
    </location>
    <ligand>
        <name>Zn(2+)</name>
        <dbReference type="ChEBI" id="CHEBI:29105"/>
    </ligand>
</feature>
<feature type="active site" description="Charge relay system" evidence="10">
    <location>
        <position position="70"/>
    </location>
</feature>
<comment type="pathway">
    <text evidence="1 9">Purine metabolism; 7-cyano-7-deazaguanine biosynthesis.</text>
</comment>